<organism evidence="2 3">
    <name type="scientific">Geotalea uraniireducens</name>
    <dbReference type="NCBI Taxonomy" id="351604"/>
    <lineage>
        <taxon>Bacteria</taxon>
        <taxon>Pseudomonadati</taxon>
        <taxon>Thermodesulfobacteriota</taxon>
        <taxon>Desulfuromonadia</taxon>
        <taxon>Geobacterales</taxon>
        <taxon>Geobacteraceae</taxon>
        <taxon>Geotalea</taxon>
    </lineage>
</organism>
<evidence type="ECO:0000313" key="2">
    <source>
        <dbReference type="EMBL" id="BDV41121.1"/>
    </source>
</evidence>
<name>A0ABM8EFE4_9BACT</name>
<dbReference type="Gene3D" id="3.90.1010.10">
    <property type="match status" value="1"/>
</dbReference>
<evidence type="ECO:0000259" key="1">
    <source>
        <dbReference type="Pfam" id="PF01592"/>
    </source>
</evidence>
<feature type="domain" description="NIF system FeS cluster assembly NifU N-terminal" evidence="1">
    <location>
        <begin position="6"/>
        <end position="124"/>
    </location>
</feature>
<protein>
    <submittedName>
        <fullName evidence="2">Iron-sulfur cluster assembly scaffold protein</fullName>
    </submittedName>
</protein>
<dbReference type="EMBL" id="AP027151">
    <property type="protein sequence ID" value="BDV41121.1"/>
    <property type="molecule type" value="Genomic_DNA"/>
</dbReference>
<dbReference type="CDD" id="cd06664">
    <property type="entry name" value="IscU_like"/>
    <property type="match status" value="1"/>
</dbReference>
<dbReference type="Proteomes" id="UP001317705">
    <property type="component" value="Chromosome"/>
</dbReference>
<dbReference type="InterPro" id="IPR002871">
    <property type="entry name" value="NIF_FeS_clus_asmbl_NifU_N"/>
</dbReference>
<proteinExistence type="predicted"/>
<dbReference type="Pfam" id="PF01592">
    <property type="entry name" value="NifU_N"/>
    <property type="match status" value="1"/>
</dbReference>
<reference evidence="2 3" key="1">
    <citation type="submission" date="2022-12" db="EMBL/GenBank/DDBJ databases">
        <title>Polyphasic characterization of Geotalea uranireducens NIT-SL11 newly isolated from a complex of sewage sludge and microbially reduced graphene oxide.</title>
        <authorList>
            <person name="Xie L."/>
            <person name="Yoshida N."/>
            <person name="Meng L."/>
        </authorList>
    </citation>
    <scope>NUCLEOTIDE SEQUENCE [LARGE SCALE GENOMIC DNA]</scope>
    <source>
        <strain evidence="2 3">NIT-SL11</strain>
    </source>
</reference>
<accession>A0ABM8EFE4</accession>
<evidence type="ECO:0000313" key="3">
    <source>
        <dbReference type="Proteomes" id="UP001317705"/>
    </source>
</evidence>
<sequence length="134" mass="14245">MMSEQYSATTWDHVRNPRNVGAMEDANVVVQAGDPTCGDTLLYFLKIEAGIVKDIKFLIKGCGAAIATSSIATEMVMGKSIDEVMMLTDLEIANALGGLPEEKMHCSNMAASALHAAIKQYQETVAGTVPPLGL</sequence>
<dbReference type="SUPFAM" id="SSF82649">
    <property type="entry name" value="SufE/NifU"/>
    <property type="match status" value="1"/>
</dbReference>
<keyword evidence="3" id="KW-1185">Reference proteome</keyword>
<gene>
    <name evidence="2" type="ORF">GURASL_00440</name>
</gene>
<dbReference type="PANTHER" id="PTHR10093">
    <property type="entry name" value="IRON-SULFUR CLUSTER ASSEMBLY ENZYME NIFU HOMOLOG"/>
    <property type="match status" value="1"/>
</dbReference>